<evidence type="ECO:0000313" key="1">
    <source>
        <dbReference type="EMBL" id="KAF1844771.1"/>
    </source>
</evidence>
<name>A0A9P4GFZ8_9PLEO</name>
<dbReference type="EMBL" id="ML976616">
    <property type="protein sequence ID" value="KAF1844771.1"/>
    <property type="molecule type" value="Genomic_DNA"/>
</dbReference>
<protein>
    <submittedName>
        <fullName evidence="1">Uncharacterized protein</fullName>
    </submittedName>
</protein>
<keyword evidence="2" id="KW-1185">Reference proteome</keyword>
<dbReference type="Proteomes" id="UP000800039">
    <property type="component" value="Unassembled WGS sequence"/>
</dbReference>
<evidence type="ECO:0000313" key="2">
    <source>
        <dbReference type="Proteomes" id="UP000800039"/>
    </source>
</evidence>
<comment type="caution">
    <text evidence="1">The sequence shown here is derived from an EMBL/GenBank/DDBJ whole genome shotgun (WGS) entry which is preliminary data.</text>
</comment>
<dbReference type="RefSeq" id="XP_040787334.1">
    <property type="nucleotide sequence ID" value="XM_040938856.1"/>
</dbReference>
<dbReference type="GeneID" id="63856113"/>
<gene>
    <name evidence="1" type="ORF">K460DRAFT_98270</name>
</gene>
<proteinExistence type="predicted"/>
<reference evidence="1" key="1">
    <citation type="submission" date="2020-01" db="EMBL/GenBank/DDBJ databases">
        <authorList>
            <consortium name="DOE Joint Genome Institute"/>
            <person name="Haridas S."/>
            <person name="Albert R."/>
            <person name="Binder M."/>
            <person name="Bloem J."/>
            <person name="Labutti K."/>
            <person name="Salamov A."/>
            <person name="Andreopoulos B."/>
            <person name="Baker S.E."/>
            <person name="Barry K."/>
            <person name="Bills G."/>
            <person name="Bluhm B.H."/>
            <person name="Cannon C."/>
            <person name="Castanera R."/>
            <person name="Culley D.E."/>
            <person name="Daum C."/>
            <person name="Ezra D."/>
            <person name="Gonzalez J.B."/>
            <person name="Henrissat B."/>
            <person name="Kuo A."/>
            <person name="Liang C."/>
            <person name="Lipzen A."/>
            <person name="Lutzoni F."/>
            <person name="Magnuson J."/>
            <person name="Mondo S."/>
            <person name="Nolan M."/>
            <person name="Ohm R."/>
            <person name="Pangilinan J."/>
            <person name="Park H.-J."/>
            <person name="Ramirez L."/>
            <person name="Alfaro M."/>
            <person name="Sun H."/>
            <person name="Tritt A."/>
            <person name="Yoshinaga Y."/>
            <person name="Zwiers L.-H."/>
            <person name="Turgeon B.G."/>
            <person name="Goodwin S.B."/>
            <person name="Spatafora J.W."/>
            <person name="Crous P.W."/>
            <person name="Grigoriev I.V."/>
        </authorList>
    </citation>
    <scope>NUCLEOTIDE SEQUENCE</scope>
    <source>
        <strain evidence="1">CBS 394.84</strain>
    </source>
</reference>
<organism evidence="1 2">
    <name type="scientific">Cucurbitaria berberidis CBS 394.84</name>
    <dbReference type="NCBI Taxonomy" id="1168544"/>
    <lineage>
        <taxon>Eukaryota</taxon>
        <taxon>Fungi</taxon>
        <taxon>Dikarya</taxon>
        <taxon>Ascomycota</taxon>
        <taxon>Pezizomycotina</taxon>
        <taxon>Dothideomycetes</taxon>
        <taxon>Pleosporomycetidae</taxon>
        <taxon>Pleosporales</taxon>
        <taxon>Pleosporineae</taxon>
        <taxon>Cucurbitariaceae</taxon>
        <taxon>Cucurbitaria</taxon>
    </lineage>
</organism>
<accession>A0A9P4GFZ8</accession>
<sequence length="89" mass="10312">MNRMVRHWHDPPSMAFCCSFPPIIFFCLHHAIPPTQHELMFMIPCGSCRCVCWLLYHLVVLDENTILLDILENLQLCTTTLHDGLCSLN</sequence>
<dbReference type="AlphaFoldDB" id="A0A9P4GFZ8"/>